<protein>
    <submittedName>
        <fullName evidence="1">Uncharacterized protein</fullName>
    </submittedName>
</protein>
<dbReference type="Proteomes" id="UP001500973">
    <property type="component" value="Unassembled WGS sequence"/>
</dbReference>
<keyword evidence="2" id="KW-1185">Reference proteome</keyword>
<evidence type="ECO:0000313" key="1">
    <source>
        <dbReference type="EMBL" id="GAA1420669.1"/>
    </source>
</evidence>
<accession>A0ABN1YVL5</accession>
<evidence type="ECO:0000313" key="2">
    <source>
        <dbReference type="Proteomes" id="UP001500973"/>
    </source>
</evidence>
<gene>
    <name evidence="1" type="ORF">GCM10009601_19590</name>
</gene>
<dbReference type="EMBL" id="BAAAIZ010000022">
    <property type="protein sequence ID" value="GAA1420669.1"/>
    <property type="molecule type" value="Genomic_DNA"/>
</dbReference>
<sequence length="116" mass="12265">MPPERAADQFTAGRGDLVLSRGAYQVPLVGARLLRYSTGHAAHPAVRVRGNDEGRRTRAVRRPTFHVKRRGVSRETLKPGEGRSSGLFVGPASEEPAAAVAITSVVPSGKGLGGIR</sequence>
<comment type="caution">
    <text evidence="1">The sequence shown here is derived from an EMBL/GenBank/DDBJ whole genome shotgun (WGS) entry which is preliminary data.</text>
</comment>
<organism evidence="1 2">
    <name type="scientific">Streptomyces thermospinosisporus</name>
    <dbReference type="NCBI Taxonomy" id="161482"/>
    <lineage>
        <taxon>Bacteria</taxon>
        <taxon>Bacillati</taxon>
        <taxon>Actinomycetota</taxon>
        <taxon>Actinomycetes</taxon>
        <taxon>Kitasatosporales</taxon>
        <taxon>Streptomycetaceae</taxon>
        <taxon>Streptomyces</taxon>
    </lineage>
</organism>
<reference evidence="1 2" key="1">
    <citation type="journal article" date="2019" name="Int. J. Syst. Evol. Microbiol.">
        <title>The Global Catalogue of Microorganisms (GCM) 10K type strain sequencing project: providing services to taxonomists for standard genome sequencing and annotation.</title>
        <authorList>
            <consortium name="The Broad Institute Genomics Platform"/>
            <consortium name="The Broad Institute Genome Sequencing Center for Infectious Disease"/>
            <person name="Wu L."/>
            <person name="Ma J."/>
        </authorList>
    </citation>
    <scope>NUCLEOTIDE SEQUENCE [LARGE SCALE GENOMIC DNA]</scope>
    <source>
        <strain evidence="1 2">JCM 11756</strain>
    </source>
</reference>
<name>A0ABN1YVL5_9ACTN</name>
<proteinExistence type="predicted"/>